<reference evidence="2" key="2">
    <citation type="submission" date="2020-09" db="EMBL/GenBank/DDBJ databases">
        <authorList>
            <person name="Sun Q."/>
            <person name="Kim S."/>
        </authorList>
    </citation>
    <scope>NUCLEOTIDE SEQUENCE</scope>
    <source>
        <strain evidence="2">KCTC 32513</strain>
    </source>
</reference>
<comment type="caution">
    <text evidence="2">The sequence shown here is derived from an EMBL/GenBank/DDBJ whole genome shotgun (WGS) entry which is preliminary data.</text>
</comment>
<organism evidence="2 3">
    <name type="scientific">Algimonas arctica</name>
    <dbReference type="NCBI Taxonomy" id="1479486"/>
    <lineage>
        <taxon>Bacteria</taxon>
        <taxon>Pseudomonadati</taxon>
        <taxon>Pseudomonadota</taxon>
        <taxon>Alphaproteobacteria</taxon>
        <taxon>Maricaulales</taxon>
        <taxon>Robiginitomaculaceae</taxon>
        <taxon>Algimonas</taxon>
    </lineage>
</organism>
<name>A0A8J3CRW6_9PROT</name>
<evidence type="ECO:0000313" key="2">
    <source>
        <dbReference type="EMBL" id="GHA91756.1"/>
    </source>
</evidence>
<reference evidence="2" key="1">
    <citation type="journal article" date="2014" name="Int. J. Syst. Evol. Microbiol.">
        <title>Complete genome sequence of Corynebacterium casei LMG S-19264T (=DSM 44701T), isolated from a smear-ripened cheese.</title>
        <authorList>
            <consortium name="US DOE Joint Genome Institute (JGI-PGF)"/>
            <person name="Walter F."/>
            <person name="Albersmeier A."/>
            <person name="Kalinowski J."/>
            <person name="Ruckert C."/>
        </authorList>
    </citation>
    <scope>NUCLEOTIDE SEQUENCE</scope>
    <source>
        <strain evidence="2">KCTC 32513</strain>
    </source>
</reference>
<protein>
    <submittedName>
        <fullName evidence="2">Uncharacterized protein</fullName>
    </submittedName>
</protein>
<proteinExistence type="predicted"/>
<feature type="signal peptide" evidence="1">
    <location>
        <begin position="1"/>
        <end position="22"/>
    </location>
</feature>
<evidence type="ECO:0000256" key="1">
    <source>
        <dbReference type="SAM" id="SignalP"/>
    </source>
</evidence>
<dbReference type="Proteomes" id="UP000634004">
    <property type="component" value="Unassembled WGS sequence"/>
</dbReference>
<sequence length="113" mass="12169">MKIASALIGTAALILLPQAAFASNMTSDNILTCKTEIETRMATTVSETSLDFKKVKGNSRAQTLSFRINADGETDTVKCKVSRDDTVEIKWGKSVKPKMAKAVQAEETLTAGE</sequence>
<dbReference type="AlphaFoldDB" id="A0A8J3CRW6"/>
<dbReference type="EMBL" id="BMZH01000004">
    <property type="protein sequence ID" value="GHA91756.1"/>
    <property type="molecule type" value="Genomic_DNA"/>
</dbReference>
<gene>
    <name evidence="2" type="ORF">GCM10009069_13710</name>
</gene>
<accession>A0A8J3CRW6</accession>
<evidence type="ECO:0000313" key="3">
    <source>
        <dbReference type="Proteomes" id="UP000634004"/>
    </source>
</evidence>
<feature type="chain" id="PRO_5035184201" evidence="1">
    <location>
        <begin position="23"/>
        <end position="113"/>
    </location>
</feature>
<keyword evidence="1" id="KW-0732">Signal</keyword>
<dbReference type="RefSeq" id="WP_189496764.1">
    <property type="nucleotide sequence ID" value="NZ_BMZH01000004.1"/>
</dbReference>
<keyword evidence="3" id="KW-1185">Reference proteome</keyword>